<sequence length="92" mass="10455">MIHNDDVAADLEQQLATAGITGVNFDVAASTDDGQPIWRINVRLDHIKPGDDPDTEHLDKVQTFFRRHSETIRMERYARFLALHLTRGDAVK</sequence>
<accession>A0A839EAI9</accession>
<evidence type="ECO:0000313" key="1">
    <source>
        <dbReference type="EMBL" id="MBA8827858.1"/>
    </source>
</evidence>
<dbReference type="AlphaFoldDB" id="A0A839EAI9"/>
<proteinExistence type="predicted"/>
<keyword evidence="2" id="KW-1185">Reference proteome</keyword>
<dbReference type="EMBL" id="JACGWZ010000011">
    <property type="protein sequence ID" value="MBA8827858.1"/>
    <property type="molecule type" value="Genomic_DNA"/>
</dbReference>
<comment type="caution">
    <text evidence="1">The sequence shown here is derived from an EMBL/GenBank/DDBJ whole genome shotgun (WGS) entry which is preliminary data.</text>
</comment>
<evidence type="ECO:0000313" key="2">
    <source>
        <dbReference type="Proteomes" id="UP000569329"/>
    </source>
</evidence>
<dbReference type="RefSeq" id="WP_182547011.1">
    <property type="nucleotide sequence ID" value="NZ_JACGWZ010000011.1"/>
</dbReference>
<dbReference type="Proteomes" id="UP000569329">
    <property type="component" value="Unassembled WGS sequence"/>
</dbReference>
<protein>
    <submittedName>
        <fullName evidence="1">Uncharacterized protein</fullName>
    </submittedName>
</protein>
<organism evidence="1 2">
    <name type="scientific">Halosaccharopolyspora lacisalsi</name>
    <dbReference type="NCBI Taxonomy" id="1000566"/>
    <lineage>
        <taxon>Bacteria</taxon>
        <taxon>Bacillati</taxon>
        <taxon>Actinomycetota</taxon>
        <taxon>Actinomycetes</taxon>
        <taxon>Pseudonocardiales</taxon>
        <taxon>Pseudonocardiaceae</taxon>
        <taxon>Halosaccharopolyspora</taxon>
    </lineage>
</organism>
<name>A0A839EAI9_9PSEU</name>
<reference evidence="1 2" key="1">
    <citation type="submission" date="2020-07" db="EMBL/GenBank/DDBJ databases">
        <title>Sequencing the genomes of 1000 actinobacteria strains.</title>
        <authorList>
            <person name="Klenk H.-P."/>
        </authorList>
    </citation>
    <scope>NUCLEOTIDE SEQUENCE [LARGE SCALE GENOMIC DNA]</scope>
    <source>
        <strain evidence="1 2">DSM 45975</strain>
    </source>
</reference>
<gene>
    <name evidence="1" type="ORF">FHX42_005265</name>
</gene>